<evidence type="ECO:0000313" key="2">
    <source>
        <dbReference type="EMBL" id="SBV68288.1"/>
    </source>
</evidence>
<evidence type="ECO:0000313" key="1">
    <source>
        <dbReference type="EMBL" id="SBV63329.1"/>
    </source>
</evidence>
<evidence type="ECO:0008006" key="3">
    <source>
        <dbReference type="Google" id="ProtNLM"/>
    </source>
</evidence>
<dbReference type="EMBL" id="FLUB01000020">
    <property type="protein sequence ID" value="SBV68288.1"/>
    <property type="molecule type" value="Genomic_DNA"/>
</dbReference>
<sequence length="379" mass="40819">MPKISKVHKRLSPAAAKLLQSKLRGVAMDSADNVRSLAKVGIHVSDFAAQSYAQAYGMDAAVSIPGLTVNASQGNSPYMQFLQAWLPGQVQVITAARKADELMGVVTAGAWEDEEVIQEILELVGVAQPYTDYGNIPLSSWNLTYEKRGVVRFEEGLQVGELEGLRSGRIGINASETKRNAASLALEISRNRVAFFGYATHPDTRPIYGYLNDPNLPAYITVSAGTGGTTWDKKTYAEIVRDLLTGLAALRVQSKEVIDPTATPIILAVASEKVDYLSTPNDLGETPYDWLRENYPNVTVKSAIELDDANGGADVFYLYAETVGDSGTDGGGVIDQIVPSRFRALGVDTSCKLVTEDFTNATSGALVKRPFAVYRASGI</sequence>
<dbReference type="InterPro" id="IPR020049">
    <property type="entry name" value="Major_capsid-like"/>
</dbReference>
<accession>A0A212I9A4</accession>
<reference evidence="1" key="1">
    <citation type="submission" date="2016-04" db="EMBL/GenBank/DDBJ databases">
        <authorList>
            <person name="Evans L.H."/>
            <person name="Alamgir A."/>
            <person name="Owens N."/>
            <person name="Weber N.D."/>
            <person name="Virtaneva K."/>
            <person name="Barbian K."/>
            <person name="Babar A."/>
            <person name="Rosenke K."/>
        </authorList>
    </citation>
    <scope>NUCLEOTIDE SEQUENCE</scope>
    <source>
        <strain evidence="1">86-2</strain>
        <strain evidence="2">92-3</strain>
    </source>
</reference>
<dbReference type="RefSeq" id="WP_181635559.1">
    <property type="nucleotide sequence ID" value="NZ_LT598669.1"/>
</dbReference>
<gene>
    <name evidence="1" type="ORF">KL86CIT2_30006</name>
    <name evidence="2" type="ORF">KM92CIT3_80811</name>
</gene>
<organism evidence="1">
    <name type="scientific">uncultured Citrobacter sp</name>
    <dbReference type="NCBI Taxonomy" id="200446"/>
    <lineage>
        <taxon>Bacteria</taxon>
        <taxon>Pseudomonadati</taxon>
        <taxon>Pseudomonadota</taxon>
        <taxon>Gammaproteobacteria</taxon>
        <taxon>Enterobacterales</taxon>
        <taxon>Enterobacteriaceae</taxon>
        <taxon>Citrobacter</taxon>
        <taxon>environmental samples</taxon>
    </lineage>
</organism>
<dbReference type="Pfam" id="PF09950">
    <property type="entry name" value="Major_capside"/>
    <property type="match status" value="1"/>
</dbReference>
<protein>
    <recommendedName>
        <fullName evidence="3">DUF2184 domain-containing protein</fullName>
    </recommendedName>
</protein>
<proteinExistence type="predicted"/>
<dbReference type="EMBL" id="FLUA01000027">
    <property type="protein sequence ID" value="SBV63329.1"/>
    <property type="molecule type" value="Genomic_DNA"/>
</dbReference>
<name>A0A212I9A4_9ENTR</name>
<dbReference type="AlphaFoldDB" id="A0A212I9A4"/>